<dbReference type="PROSITE" id="PS51502">
    <property type="entry name" value="S_R_A_B_BARREL"/>
    <property type="match status" value="1"/>
</dbReference>
<evidence type="ECO:0000313" key="2">
    <source>
        <dbReference type="EMBL" id="MCS5732169.1"/>
    </source>
</evidence>
<proteinExistence type="predicted"/>
<gene>
    <name evidence="2" type="ORF">N1032_00235</name>
</gene>
<protein>
    <submittedName>
        <fullName evidence="2">Dabb family protein</fullName>
    </submittedName>
</protein>
<dbReference type="Proteomes" id="UP001165586">
    <property type="component" value="Unassembled WGS sequence"/>
</dbReference>
<dbReference type="Pfam" id="PF07876">
    <property type="entry name" value="Dabb"/>
    <property type="match status" value="1"/>
</dbReference>
<organism evidence="2 3">
    <name type="scientific">Herbiconiux daphne</name>
    <dbReference type="NCBI Taxonomy" id="2970914"/>
    <lineage>
        <taxon>Bacteria</taxon>
        <taxon>Bacillati</taxon>
        <taxon>Actinomycetota</taxon>
        <taxon>Actinomycetes</taxon>
        <taxon>Micrococcales</taxon>
        <taxon>Microbacteriaceae</taxon>
        <taxon>Herbiconiux</taxon>
    </lineage>
</organism>
<dbReference type="RefSeq" id="WP_259536652.1">
    <property type="nucleotide sequence ID" value="NZ_JANLCJ010000001.1"/>
</dbReference>
<sequence>MIRHVVTWKLVATDPHEKADAVDTIVRLLSSLPPLVPSVRSLTVAGNMAYFDANWDVVLIADFDDLAGLDAYQSHPEHLLVVPQIKALVSARASVDIDL</sequence>
<dbReference type="EMBL" id="JANLCJ010000001">
    <property type="protein sequence ID" value="MCS5732169.1"/>
    <property type="molecule type" value="Genomic_DNA"/>
</dbReference>
<accession>A0ABT2GW31</accession>
<evidence type="ECO:0000259" key="1">
    <source>
        <dbReference type="PROSITE" id="PS51502"/>
    </source>
</evidence>
<dbReference type="Gene3D" id="3.30.70.100">
    <property type="match status" value="1"/>
</dbReference>
<dbReference type="PANTHER" id="PTHR37832:SF1">
    <property type="entry name" value="STRESS-RESPONSE A_B BARREL DOMAIN-CONTAINING PROTEIN"/>
    <property type="match status" value="1"/>
</dbReference>
<name>A0ABT2GW31_9MICO</name>
<dbReference type="SUPFAM" id="SSF54909">
    <property type="entry name" value="Dimeric alpha+beta barrel"/>
    <property type="match status" value="1"/>
</dbReference>
<dbReference type="InterPro" id="IPR011008">
    <property type="entry name" value="Dimeric_a/b-barrel"/>
</dbReference>
<keyword evidence="3" id="KW-1185">Reference proteome</keyword>
<dbReference type="SMART" id="SM00886">
    <property type="entry name" value="Dabb"/>
    <property type="match status" value="1"/>
</dbReference>
<feature type="domain" description="Stress-response A/B barrel" evidence="1">
    <location>
        <begin position="2"/>
        <end position="97"/>
    </location>
</feature>
<evidence type="ECO:0000313" key="3">
    <source>
        <dbReference type="Proteomes" id="UP001165586"/>
    </source>
</evidence>
<comment type="caution">
    <text evidence="2">The sequence shown here is derived from an EMBL/GenBank/DDBJ whole genome shotgun (WGS) entry which is preliminary data.</text>
</comment>
<dbReference type="PANTHER" id="PTHR37832">
    <property type="entry name" value="BLL2683 PROTEIN"/>
    <property type="match status" value="1"/>
</dbReference>
<dbReference type="InterPro" id="IPR013097">
    <property type="entry name" value="Dabb"/>
</dbReference>
<reference evidence="2" key="1">
    <citation type="submission" date="2022-08" db="EMBL/GenBank/DDBJ databases">
        <authorList>
            <person name="Deng Y."/>
            <person name="Han X.-F."/>
            <person name="Zhang Y.-Q."/>
        </authorList>
    </citation>
    <scope>NUCLEOTIDE SEQUENCE</scope>
    <source>
        <strain evidence="2">CPCC 203386</strain>
    </source>
</reference>